<dbReference type="RefSeq" id="WP_116709405.1">
    <property type="nucleotide sequence ID" value="NZ_QEKW01000009.1"/>
</dbReference>
<dbReference type="InterPro" id="IPR042262">
    <property type="entry name" value="CN_hydtase_beta_C"/>
</dbReference>
<organism evidence="1 2">
    <name type="scientific">Actinomycetospora cinnamomea</name>
    <dbReference type="NCBI Taxonomy" id="663609"/>
    <lineage>
        <taxon>Bacteria</taxon>
        <taxon>Bacillati</taxon>
        <taxon>Actinomycetota</taxon>
        <taxon>Actinomycetes</taxon>
        <taxon>Pseudonocardiales</taxon>
        <taxon>Pseudonocardiaceae</taxon>
        <taxon>Actinomycetospora</taxon>
    </lineage>
</organism>
<evidence type="ECO:0008006" key="3">
    <source>
        <dbReference type="Google" id="ProtNLM"/>
    </source>
</evidence>
<dbReference type="AlphaFoldDB" id="A0A2U1F7M0"/>
<dbReference type="Proteomes" id="UP000245639">
    <property type="component" value="Unassembled WGS sequence"/>
</dbReference>
<proteinExistence type="predicted"/>
<gene>
    <name evidence="1" type="ORF">C8D89_10945</name>
</gene>
<dbReference type="EMBL" id="QEKW01000009">
    <property type="protein sequence ID" value="PVZ08162.1"/>
    <property type="molecule type" value="Genomic_DNA"/>
</dbReference>
<evidence type="ECO:0000313" key="2">
    <source>
        <dbReference type="Proteomes" id="UP000245639"/>
    </source>
</evidence>
<dbReference type="OrthoDB" id="4549353at2"/>
<keyword evidence="2" id="KW-1185">Reference proteome</keyword>
<sequence length="124" mass="13993">MTTDHDVPSTRVRTLEQIVKHDQTWERMAARYRVTNPVPPWKSSLDAMCDALDEEGAALPLLTRRDDEDRLSREVYSSLPHPENQLVALAHSLVTRNVIDEAELADRLEAVRARLDAAGATHEP</sequence>
<name>A0A2U1F7M0_9PSEU</name>
<dbReference type="SUPFAM" id="SSF50090">
    <property type="entry name" value="Electron transport accessory proteins"/>
    <property type="match status" value="1"/>
</dbReference>
<dbReference type="Gene3D" id="1.10.472.20">
    <property type="entry name" value="Nitrile hydratase, beta subunit"/>
    <property type="match status" value="1"/>
</dbReference>
<accession>A0A2U1F7M0</accession>
<dbReference type="InterPro" id="IPR008990">
    <property type="entry name" value="Elect_transpt_acc-like_dom_sf"/>
</dbReference>
<comment type="caution">
    <text evidence="1">The sequence shown here is derived from an EMBL/GenBank/DDBJ whole genome shotgun (WGS) entry which is preliminary data.</text>
</comment>
<reference evidence="1 2" key="1">
    <citation type="submission" date="2018-04" db="EMBL/GenBank/DDBJ databases">
        <title>Genomic Encyclopedia of Type Strains, Phase IV (KMG-IV): sequencing the most valuable type-strain genomes for metagenomic binning, comparative biology and taxonomic classification.</title>
        <authorList>
            <person name="Goeker M."/>
        </authorList>
    </citation>
    <scope>NUCLEOTIDE SEQUENCE [LARGE SCALE GENOMIC DNA]</scope>
    <source>
        <strain evidence="1 2">DSM 45771</strain>
    </source>
</reference>
<evidence type="ECO:0000313" key="1">
    <source>
        <dbReference type="EMBL" id="PVZ08162.1"/>
    </source>
</evidence>
<protein>
    <recommendedName>
        <fullName evidence="3">Thiocyanate hydrolase beta subunit</fullName>
    </recommendedName>
</protein>